<dbReference type="PROSITE" id="PS51482">
    <property type="entry name" value="DEGV"/>
    <property type="match status" value="1"/>
</dbReference>
<accession>A0A833MDM8</accession>
<dbReference type="PANTHER" id="PTHR33434:SF2">
    <property type="entry name" value="FATTY ACID-BINDING PROTEIN TM_1468"/>
    <property type="match status" value="1"/>
</dbReference>
<dbReference type="NCBIfam" id="TIGR00762">
    <property type="entry name" value="DegV"/>
    <property type="match status" value="1"/>
</dbReference>
<evidence type="ECO:0000313" key="2">
    <source>
        <dbReference type="EMBL" id="KAB3529186.1"/>
    </source>
</evidence>
<evidence type="ECO:0000313" key="3">
    <source>
        <dbReference type="Proteomes" id="UP000465601"/>
    </source>
</evidence>
<reference evidence="2 3" key="1">
    <citation type="submission" date="2019-10" db="EMBL/GenBank/DDBJ databases">
        <title>Alkaliphilus serpentinus sp. nov. and Alkaliphilus pronyensis sp. nov., two novel anaerobic alkaliphilic species isolated from the serpentinized-hosted hydrothermal field of the Prony Bay (New Caledonia).</title>
        <authorList>
            <person name="Postec A."/>
        </authorList>
    </citation>
    <scope>NUCLEOTIDE SEQUENCE [LARGE SCALE GENOMIC DNA]</scope>
    <source>
        <strain evidence="2 3">LacT</strain>
    </source>
</reference>
<comment type="caution">
    <text evidence="2">The sequence shown here is derived from an EMBL/GenBank/DDBJ whole genome shotgun (WGS) entry which is preliminary data.</text>
</comment>
<dbReference type="InterPro" id="IPR003797">
    <property type="entry name" value="DegV"/>
</dbReference>
<keyword evidence="3" id="KW-1185">Reference proteome</keyword>
<organism evidence="2 3">
    <name type="scientific">Alkaliphilus serpentinus</name>
    <dbReference type="NCBI Taxonomy" id="1482731"/>
    <lineage>
        <taxon>Bacteria</taxon>
        <taxon>Bacillati</taxon>
        <taxon>Bacillota</taxon>
        <taxon>Clostridia</taxon>
        <taxon>Peptostreptococcales</taxon>
        <taxon>Natronincolaceae</taxon>
        <taxon>Alkaliphilus</taxon>
    </lineage>
</organism>
<name>A0A833MDM8_9FIRM</name>
<dbReference type="SUPFAM" id="SSF82549">
    <property type="entry name" value="DAK1/DegV-like"/>
    <property type="match status" value="1"/>
</dbReference>
<dbReference type="RefSeq" id="WP_151866242.1">
    <property type="nucleotide sequence ID" value="NZ_WBZB01000036.1"/>
</dbReference>
<dbReference type="OrthoDB" id="9780216at2"/>
<protein>
    <submittedName>
        <fullName evidence="2">DegV family protein</fullName>
    </submittedName>
</protein>
<evidence type="ECO:0000256" key="1">
    <source>
        <dbReference type="ARBA" id="ARBA00023121"/>
    </source>
</evidence>
<dbReference type="GO" id="GO:0008289">
    <property type="term" value="F:lipid binding"/>
    <property type="evidence" value="ECO:0007669"/>
    <property type="project" value="UniProtKB-KW"/>
</dbReference>
<dbReference type="Proteomes" id="UP000465601">
    <property type="component" value="Unassembled WGS sequence"/>
</dbReference>
<dbReference type="Gene3D" id="3.30.1180.10">
    <property type="match status" value="1"/>
</dbReference>
<dbReference type="Gene3D" id="3.40.50.10170">
    <property type="match status" value="1"/>
</dbReference>
<dbReference type="PANTHER" id="PTHR33434">
    <property type="entry name" value="DEGV DOMAIN-CONTAINING PROTEIN DR_1986-RELATED"/>
    <property type="match status" value="1"/>
</dbReference>
<sequence>MSRVKIITDSMTDLPNEIINRYEIKVLPLTISFGEEEYRDGVDLSSQDFYSKLSKAKELPRTSQIPPQVFYDTFKGLLEEGHEILCINGSSRASGTHQSALLAKTDLSSDKIQVFDTMGLSFGGGLLVLEAARMAEEGLKKEDIIVKLTEYKERVDHIFTVETLEYLKKGGRLNPMKAVIGGILNVKPILTVANGIVEPLDKVRGSKKVIGKMVELASERGGDFKDKTIALAHANSPEAVNSLREKVLQELNPKEVITADIGCTIGTHAGPGTLALFYFK</sequence>
<keyword evidence="1" id="KW-0446">Lipid-binding</keyword>
<dbReference type="InterPro" id="IPR043168">
    <property type="entry name" value="DegV_C"/>
</dbReference>
<dbReference type="EMBL" id="WBZB01000036">
    <property type="protein sequence ID" value="KAB3529186.1"/>
    <property type="molecule type" value="Genomic_DNA"/>
</dbReference>
<dbReference type="InterPro" id="IPR050270">
    <property type="entry name" value="DegV_domain_contain"/>
</dbReference>
<dbReference type="AlphaFoldDB" id="A0A833MDM8"/>
<proteinExistence type="predicted"/>
<dbReference type="Pfam" id="PF02645">
    <property type="entry name" value="DegV"/>
    <property type="match status" value="1"/>
</dbReference>
<gene>
    <name evidence="2" type="ORF">F8153_10145</name>
</gene>